<dbReference type="InterPro" id="IPR003718">
    <property type="entry name" value="OsmC/Ohr_fam"/>
</dbReference>
<dbReference type="EMBL" id="BBJS01000042">
    <property type="protein sequence ID" value="GAN14491.1"/>
    <property type="molecule type" value="Genomic_DNA"/>
</dbReference>
<reference evidence="1 2" key="1">
    <citation type="submission" date="2014-08" db="EMBL/GenBank/DDBJ databases">
        <title>Whole genome shotgun sequence of Sphingomonas paucimobilis NBRC 13935.</title>
        <authorList>
            <person name="Hosoyama A."/>
            <person name="Hashimoto M."/>
            <person name="Hosoyama Y."/>
            <person name="Noguchi M."/>
            <person name="Uohara A."/>
            <person name="Ohji S."/>
            <person name="Katano-Makiyama Y."/>
            <person name="Ichikawa N."/>
            <person name="Kimura A."/>
            <person name="Yamazoe A."/>
            <person name="Fujita N."/>
        </authorList>
    </citation>
    <scope>NUCLEOTIDE SEQUENCE [LARGE SCALE GENOMIC DNA]</scope>
    <source>
        <strain evidence="1 2">NBRC 13935</strain>
    </source>
</reference>
<protein>
    <submittedName>
        <fullName evidence="1">DNA, contig: SP642</fullName>
    </submittedName>
</protein>
<proteinExistence type="predicted"/>
<accession>A0A0C9MUX2</accession>
<gene>
    <name evidence="1" type="ORF">SP6_42_00490</name>
</gene>
<dbReference type="Proteomes" id="UP000032025">
    <property type="component" value="Unassembled WGS sequence"/>
</dbReference>
<dbReference type="Pfam" id="PF02566">
    <property type="entry name" value="OsmC"/>
    <property type="match status" value="1"/>
</dbReference>
<dbReference type="SUPFAM" id="SSF82784">
    <property type="entry name" value="OsmC-like"/>
    <property type="match status" value="1"/>
</dbReference>
<dbReference type="Gene3D" id="3.30.300.20">
    <property type="match status" value="1"/>
</dbReference>
<dbReference type="AlphaFoldDB" id="A0A0C9MUX2"/>
<sequence length="138" mass="14398">MTDFIVHYEGDLRCRTEHPESGAVLVTNAPQDLGGSGEGFSPSDLLSVSLGGCVLSIMAMAGRVAGLELACTTATVTKEMGNAPRRIDRLAVTVSVPGHYDAAQRKRLEAAANACPVHAVLGIDAPITIVWDETPPAT</sequence>
<dbReference type="PANTHER" id="PTHR39624:SF2">
    <property type="entry name" value="OSMC-LIKE PROTEIN"/>
    <property type="match status" value="1"/>
</dbReference>
<dbReference type="RefSeq" id="WP_007405583.1">
    <property type="nucleotide sequence ID" value="NZ_BBJS01000042.1"/>
</dbReference>
<organism evidence="1 2">
    <name type="scientific">Sphingomonas paucimobilis NBRC 13935</name>
    <dbReference type="NCBI Taxonomy" id="1219050"/>
    <lineage>
        <taxon>Bacteria</taxon>
        <taxon>Pseudomonadati</taxon>
        <taxon>Pseudomonadota</taxon>
        <taxon>Alphaproteobacteria</taxon>
        <taxon>Sphingomonadales</taxon>
        <taxon>Sphingomonadaceae</taxon>
        <taxon>Sphingomonas</taxon>
    </lineage>
</organism>
<keyword evidence="2" id="KW-1185">Reference proteome</keyword>
<dbReference type="PANTHER" id="PTHR39624">
    <property type="entry name" value="PROTEIN INVOLVED IN RIMO-MEDIATED BETA-METHYLTHIOLATION OF RIBOSOMAL PROTEIN S12 YCAO"/>
    <property type="match status" value="1"/>
</dbReference>
<dbReference type="InterPro" id="IPR036102">
    <property type="entry name" value="OsmC/Ohrsf"/>
</dbReference>
<evidence type="ECO:0000313" key="1">
    <source>
        <dbReference type="EMBL" id="GAN14491.1"/>
    </source>
</evidence>
<dbReference type="InterPro" id="IPR015946">
    <property type="entry name" value="KH_dom-like_a/b"/>
</dbReference>
<comment type="caution">
    <text evidence="1">The sequence shown here is derived from an EMBL/GenBank/DDBJ whole genome shotgun (WGS) entry which is preliminary data.</text>
</comment>
<evidence type="ECO:0000313" key="2">
    <source>
        <dbReference type="Proteomes" id="UP000032025"/>
    </source>
</evidence>
<dbReference type="GeneID" id="78527782"/>
<name>A0A0C9MUX2_SPHPI</name>